<feature type="domain" description="Bacterial transcriptional activator" evidence="1">
    <location>
        <begin position="98"/>
        <end position="237"/>
    </location>
</feature>
<keyword evidence="2" id="KW-0238">DNA-binding</keyword>
<organism evidence="2 3">
    <name type="scientific">Cryptosporangium aurantiacum</name>
    <dbReference type="NCBI Taxonomy" id="134849"/>
    <lineage>
        <taxon>Bacteria</taxon>
        <taxon>Bacillati</taxon>
        <taxon>Actinomycetota</taxon>
        <taxon>Actinomycetes</taxon>
        <taxon>Cryptosporangiales</taxon>
        <taxon>Cryptosporangiaceae</taxon>
        <taxon>Cryptosporangium</taxon>
    </lineage>
</organism>
<evidence type="ECO:0000313" key="2">
    <source>
        <dbReference type="EMBL" id="SHN13465.1"/>
    </source>
</evidence>
<gene>
    <name evidence="2" type="ORF">SAMN05443668_10397</name>
</gene>
<dbReference type="STRING" id="134849.SAMN05443668_10397"/>
<dbReference type="InterPro" id="IPR051677">
    <property type="entry name" value="AfsR-DnrI-RedD_regulator"/>
</dbReference>
<sequence>MAAVATRTPTLSVLGGFRLSSGGATVNLPSNARRVLGFLALNDTGHQRHVLAGRLWTSASQERAQANLRTAIWRVRQTLPGVVDCSRDSVRLNPAVTVDYRGMTALAERLLHRKLAQDDLRQVPFGLLAADLLPGWDEDWLLIERERHRQLRMHALEALSTQLTDIGEYGLAVDCAYAAIAIEPLCESATKALLRACLAEGNRAEALRQFHRFRDLLADETGLHPTRQLMELMGGTLAGAKPG</sequence>
<dbReference type="Pfam" id="PF03704">
    <property type="entry name" value="BTAD"/>
    <property type="match status" value="1"/>
</dbReference>
<dbReference type="InterPro" id="IPR036388">
    <property type="entry name" value="WH-like_DNA-bd_sf"/>
</dbReference>
<dbReference type="PANTHER" id="PTHR35807">
    <property type="entry name" value="TRANSCRIPTIONAL REGULATOR REDD-RELATED"/>
    <property type="match status" value="1"/>
</dbReference>
<dbReference type="AlphaFoldDB" id="A0A1M7PAG0"/>
<proteinExistence type="predicted"/>
<dbReference type="Gene3D" id="1.10.10.10">
    <property type="entry name" value="Winged helix-like DNA-binding domain superfamily/Winged helix DNA-binding domain"/>
    <property type="match status" value="1"/>
</dbReference>
<dbReference type="EMBL" id="FRCS01000003">
    <property type="protein sequence ID" value="SHN13465.1"/>
    <property type="molecule type" value="Genomic_DNA"/>
</dbReference>
<dbReference type="SUPFAM" id="SSF48452">
    <property type="entry name" value="TPR-like"/>
    <property type="match status" value="1"/>
</dbReference>
<protein>
    <submittedName>
        <fullName evidence="2">DNA-binding transcriptional activator of the SARP family</fullName>
    </submittedName>
</protein>
<evidence type="ECO:0000313" key="3">
    <source>
        <dbReference type="Proteomes" id="UP000184440"/>
    </source>
</evidence>
<reference evidence="2 3" key="1">
    <citation type="submission" date="2016-11" db="EMBL/GenBank/DDBJ databases">
        <authorList>
            <person name="Jaros S."/>
            <person name="Januszkiewicz K."/>
            <person name="Wedrychowicz H."/>
        </authorList>
    </citation>
    <scope>NUCLEOTIDE SEQUENCE [LARGE SCALE GENOMIC DNA]</scope>
    <source>
        <strain evidence="2 3">DSM 46144</strain>
    </source>
</reference>
<dbReference type="Proteomes" id="UP000184440">
    <property type="component" value="Unassembled WGS sequence"/>
</dbReference>
<dbReference type="InterPro" id="IPR011990">
    <property type="entry name" value="TPR-like_helical_dom_sf"/>
</dbReference>
<dbReference type="InterPro" id="IPR005158">
    <property type="entry name" value="BTAD"/>
</dbReference>
<evidence type="ECO:0000259" key="1">
    <source>
        <dbReference type="SMART" id="SM01043"/>
    </source>
</evidence>
<dbReference type="Gene3D" id="1.25.40.10">
    <property type="entry name" value="Tetratricopeptide repeat domain"/>
    <property type="match status" value="1"/>
</dbReference>
<dbReference type="RefSeq" id="WP_073255544.1">
    <property type="nucleotide sequence ID" value="NZ_FRCS01000003.1"/>
</dbReference>
<dbReference type="GO" id="GO:0003677">
    <property type="term" value="F:DNA binding"/>
    <property type="evidence" value="ECO:0007669"/>
    <property type="project" value="UniProtKB-KW"/>
</dbReference>
<accession>A0A1M7PAG0</accession>
<name>A0A1M7PAG0_9ACTN</name>
<dbReference type="SMART" id="SM01043">
    <property type="entry name" value="BTAD"/>
    <property type="match status" value="1"/>
</dbReference>
<keyword evidence="3" id="KW-1185">Reference proteome</keyword>